<reference evidence="2" key="1">
    <citation type="submission" date="2021-02" db="EMBL/GenBank/DDBJ databases">
        <title>First Annotated Genome of the Yellow-green Alga Tribonema minus.</title>
        <authorList>
            <person name="Mahan K.M."/>
        </authorList>
    </citation>
    <scope>NUCLEOTIDE SEQUENCE</scope>
    <source>
        <strain evidence="2">UTEX B ZZ1240</strain>
    </source>
</reference>
<dbReference type="CDD" id="cd06257">
    <property type="entry name" value="DnaJ"/>
    <property type="match status" value="1"/>
</dbReference>
<dbReference type="GO" id="GO:0051087">
    <property type="term" value="F:protein-folding chaperone binding"/>
    <property type="evidence" value="ECO:0007669"/>
    <property type="project" value="TreeGrafter"/>
</dbReference>
<organism evidence="2 3">
    <name type="scientific">Tribonema minus</name>
    <dbReference type="NCBI Taxonomy" id="303371"/>
    <lineage>
        <taxon>Eukaryota</taxon>
        <taxon>Sar</taxon>
        <taxon>Stramenopiles</taxon>
        <taxon>Ochrophyta</taxon>
        <taxon>PX clade</taxon>
        <taxon>Xanthophyceae</taxon>
        <taxon>Tribonematales</taxon>
        <taxon>Tribonemataceae</taxon>
        <taxon>Tribonema</taxon>
    </lineage>
</organism>
<proteinExistence type="predicted"/>
<feature type="domain" description="J" evidence="1">
    <location>
        <begin position="1"/>
        <end position="61"/>
    </location>
</feature>
<dbReference type="InterPro" id="IPR001623">
    <property type="entry name" value="DnaJ_domain"/>
</dbReference>
<dbReference type="PANTHER" id="PTHR43948">
    <property type="entry name" value="DNAJ HOMOLOG SUBFAMILY B"/>
    <property type="match status" value="1"/>
</dbReference>
<dbReference type="PANTHER" id="PTHR43948:SF10">
    <property type="entry name" value="MRJ, ISOFORM E"/>
    <property type="match status" value="1"/>
</dbReference>
<dbReference type="InterPro" id="IPR036869">
    <property type="entry name" value="J_dom_sf"/>
</dbReference>
<name>A0A836CL20_9STRA</name>
<dbReference type="Gene3D" id="1.10.287.110">
    <property type="entry name" value="DnaJ domain"/>
    <property type="match status" value="1"/>
</dbReference>
<dbReference type="PROSITE" id="PS50076">
    <property type="entry name" value="DNAJ_2"/>
    <property type="match status" value="1"/>
</dbReference>
<sequence length="80" mass="9233">LGVSKTASDEDIRKAYRREAVRWHPDKNAGDKGAEERFKHISEAYDTLKDRNKRFDYDSKLRRGCVFTRTGISSRIAGTQ</sequence>
<feature type="non-terminal residue" evidence="2">
    <location>
        <position position="80"/>
    </location>
</feature>
<evidence type="ECO:0000313" key="3">
    <source>
        <dbReference type="Proteomes" id="UP000664859"/>
    </source>
</evidence>
<dbReference type="EMBL" id="JAFCMP010000034">
    <property type="protein sequence ID" value="KAG5190480.1"/>
    <property type="molecule type" value="Genomic_DNA"/>
</dbReference>
<evidence type="ECO:0000313" key="2">
    <source>
        <dbReference type="EMBL" id="KAG5190480.1"/>
    </source>
</evidence>
<dbReference type="OrthoDB" id="10250354at2759"/>
<comment type="caution">
    <text evidence="2">The sequence shown here is derived from an EMBL/GenBank/DDBJ whole genome shotgun (WGS) entry which is preliminary data.</text>
</comment>
<dbReference type="PRINTS" id="PR00625">
    <property type="entry name" value="JDOMAIN"/>
</dbReference>
<dbReference type="GO" id="GO:0051082">
    <property type="term" value="F:unfolded protein binding"/>
    <property type="evidence" value="ECO:0007669"/>
    <property type="project" value="TreeGrafter"/>
</dbReference>
<accession>A0A836CL20</accession>
<dbReference type="Pfam" id="PF00226">
    <property type="entry name" value="DnaJ"/>
    <property type="match status" value="1"/>
</dbReference>
<dbReference type="GO" id="GO:0044183">
    <property type="term" value="F:protein folding chaperone"/>
    <property type="evidence" value="ECO:0007669"/>
    <property type="project" value="TreeGrafter"/>
</dbReference>
<dbReference type="GO" id="GO:0005737">
    <property type="term" value="C:cytoplasm"/>
    <property type="evidence" value="ECO:0007669"/>
    <property type="project" value="TreeGrafter"/>
</dbReference>
<evidence type="ECO:0000259" key="1">
    <source>
        <dbReference type="PROSITE" id="PS50076"/>
    </source>
</evidence>
<dbReference type="SUPFAM" id="SSF46565">
    <property type="entry name" value="Chaperone J-domain"/>
    <property type="match status" value="1"/>
</dbReference>
<protein>
    <submittedName>
        <fullName evidence="2">J domain of Hsj1a</fullName>
    </submittedName>
</protein>
<dbReference type="Proteomes" id="UP000664859">
    <property type="component" value="Unassembled WGS sequence"/>
</dbReference>
<dbReference type="AlphaFoldDB" id="A0A836CL20"/>
<keyword evidence="3" id="KW-1185">Reference proteome</keyword>
<dbReference type="SMART" id="SM00271">
    <property type="entry name" value="DnaJ"/>
    <property type="match status" value="1"/>
</dbReference>
<dbReference type="GO" id="GO:0005634">
    <property type="term" value="C:nucleus"/>
    <property type="evidence" value="ECO:0007669"/>
    <property type="project" value="TreeGrafter"/>
</dbReference>
<gene>
    <name evidence="2" type="ORF">JKP88DRAFT_175777</name>
</gene>